<evidence type="ECO:0000256" key="2">
    <source>
        <dbReference type="SAM" id="MobiDB-lite"/>
    </source>
</evidence>
<evidence type="ECO:0000313" key="4">
    <source>
        <dbReference type="Proteomes" id="UP000383932"/>
    </source>
</evidence>
<dbReference type="PANTHER" id="PTHR23322">
    <property type="entry name" value="FAS-ASSOCIATED PROTEIN"/>
    <property type="match status" value="1"/>
</dbReference>
<evidence type="ECO:0000256" key="1">
    <source>
        <dbReference type="SAM" id="Coils"/>
    </source>
</evidence>
<feature type="coiled-coil region" evidence="1">
    <location>
        <begin position="158"/>
        <end position="202"/>
    </location>
</feature>
<comment type="caution">
    <text evidence="3">The sequence shown here is derived from an EMBL/GenBank/DDBJ whole genome shotgun (WGS) entry which is preliminary data.</text>
</comment>
<dbReference type="SUPFAM" id="SSF54236">
    <property type="entry name" value="Ubiquitin-like"/>
    <property type="match status" value="1"/>
</dbReference>
<accession>A0A5N5QJD7</accession>
<dbReference type="InterPro" id="IPR050730">
    <property type="entry name" value="UBX_domain-protein"/>
</dbReference>
<evidence type="ECO:0008006" key="5">
    <source>
        <dbReference type="Google" id="ProtNLM"/>
    </source>
</evidence>
<protein>
    <recommendedName>
        <fullName evidence="5">UBX domain-containing protein</fullName>
    </recommendedName>
</protein>
<dbReference type="Proteomes" id="UP000383932">
    <property type="component" value="Unassembled WGS sequence"/>
</dbReference>
<feature type="region of interest" description="Disordered" evidence="2">
    <location>
        <begin position="96"/>
        <end position="134"/>
    </location>
</feature>
<dbReference type="InterPro" id="IPR029071">
    <property type="entry name" value="Ubiquitin-like_domsf"/>
</dbReference>
<proteinExistence type="predicted"/>
<dbReference type="EMBL" id="SSOP01000095">
    <property type="protein sequence ID" value="KAB5591643.1"/>
    <property type="molecule type" value="Genomic_DNA"/>
</dbReference>
<gene>
    <name evidence="3" type="ORF">CTheo_4895</name>
</gene>
<dbReference type="AlphaFoldDB" id="A0A5N5QJD7"/>
<keyword evidence="1" id="KW-0175">Coiled coil</keyword>
<dbReference type="PANTHER" id="PTHR23322:SF1">
    <property type="entry name" value="FAS-ASSOCIATED FACTOR 2"/>
    <property type="match status" value="1"/>
</dbReference>
<reference evidence="3 4" key="1">
    <citation type="journal article" date="2019" name="Fungal Biol. Biotechnol.">
        <title>Draft genome sequence of fastidious pathogen Ceratobasidium theobromae, which causes vascular-streak dieback in Theobroma cacao.</title>
        <authorList>
            <person name="Ali S.S."/>
            <person name="Asman A."/>
            <person name="Shao J."/>
            <person name="Firmansyah A.P."/>
            <person name="Susilo A.W."/>
            <person name="Rosmana A."/>
            <person name="McMahon P."/>
            <person name="Junaid M."/>
            <person name="Guest D."/>
            <person name="Kheng T.Y."/>
            <person name="Meinhardt L.W."/>
            <person name="Bailey B.A."/>
        </authorList>
    </citation>
    <scope>NUCLEOTIDE SEQUENCE [LARGE SCALE GENOMIC DNA]</scope>
    <source>
        <strain evidence="3 4">CT2</strain>
    </source>
</reference>
<organism evidence="3 4">
    <name type="scientific">Ceratobasidium theobromae</name>
    <dbReference type="NCBI Taxonomy" id="1582974"/>
    <lineage>
        <taxon>Eukaryota</taxon>
        <taxon>Fungi</taxon>
        <taxon>Dikarya</taxon>
        <taxon>Basidiomycota</taxon>
        <taxon>Agaricomycotina</taxon>
        <taxon>Agaricomycetes</taxon>
        <taxon>Cantharellales</taxon>
        <taxon>Ceratobasidiaceae</taxon>
        <taxon>Ceratobasidium</taxon>
    </lineage>
</organism>
<dbReference type="GO" id="GO:0036503">
    <property type="term" value="P:ERAD pathway"/>
    <property type="evidence" value="ECO:0007669"/>
    <property type="project" value="TreeGrafter"/>
</dbReference>
<name>A0A5N5QJD7_9AGAM</name>
<evidence type="ECO:0000313" key="3">
    <source>
        <dbReference type="EMBL" id="KAB5591643.1"/>
    </source>
</evidence>
<keyword evidence="4" id="KW-1185">Reference proteome</keyword>
<dbReference type="GO" id="GO:0005783">
    <property type="term" value="C:endoplasmic reticulum"/>
    <property type="evidence" value="ECO:0007669"/>
    <property type="project" value="TreeGrafter"/>
</dbReference>
<sequence length="339" mass="38918">MYTSEYWSKRVSWHEPPPQFPRLSIHSIIRSKTTGTHDVTSTPDVANHLLDKSSAVTAIPYPQSPTTKKHSKLRSYVNKITRPIICRFRPRAGLLMAPPPKAKKDAQPDDVPSIYSRFEMPESPPPLPASPISSTSPITDSAGMSQLEKDRAIRAEQDAAYERALKLDRERLEKLREERLKEEALERELAEQRERERIQKEKEALYRRTQNDWRRWARRALTLPTQDKEGLKFAVRLPSGRRHVDVLPADASLGALYMFVETLLIPPEFAPEDDPEEPPEGYVHTWEFRLVITHERVILPNNPDMCLRGLDSLRRGVLLIVEELDGGELPDDEVEIEAE</sequence>
<dbReference type="GO" id="GO:0043130">
    <property type="term" value="F:ubiquitin binding"/>
    <property type="evidence" value="ECO:0007669"/>
    <property type="project" value="TreeGrafter"/>
</dbReference>
<dbReference type="OrthoDB" id="1026733at2759"/>